<dbReference type="InParanoid" id="A0A0D2WX63"/>
<keyword evidence="4" id="KW-1185">Reference proteome</keyword>
<evidence type="ECO:0000256" key="2">
    <source>
        <dbReference type="SAM" id="Phobius"/>
    </source>
</evidence>
<feature type="region of interest" description="Disordered" evidence="1">
    <location>
        <begin position="65"/>
        <end position="104"/>
    </location>
</feature>
<sequence length="126" mass="13979">MNDRNPHLSFSPPPCHSWTPHLLSIVVIMMMMMMMMAVLFCLSLFVPGSCSVERPISLSVSLLRRPSTTTSRPLTERLPPLTHHSPTTPLATRSPLPLSPLSTSPSLSEVVLLDFEKKKNSLKNSD</sequence>
<protein>
    <submittedName>
        <fullName evidence="3">Uncharacterized protein</fullName>
    </submittedName>
</protein>
<evidence type="ECO:0000313" key="3">
    <source>
        <dbReference type="EMBL" id="KJE97338.1"/>
    </source>
</evidence>
<keyword evidence="2" id="KW-1133">Transmembrane helix</keyword>
<accession>A0A0D2WX63</accession>
<dbReference type="EMBL" id="KE346374">
    <property type="protein sequence ID" value="KJE97338.1"/>
    <property type="molecule type" value="Genomic_DNA"/>
</dbReference>
<dbReference type="Proteomes" id="UP000008743">
    <property type="component" value="Unassembled WGS sequence"/>
</dbReference>
<proteinExistence type="predicted"/>
<name>A0A0D2WX63_CAPO3</name>
<evidence type="ECO:0000313" key="4">
    <source>
        <dbReference type="Proteomes" id="UP000008743"/>
    </source>
</evidence>
<keyword evidence="2" id="KW-0472">Membrane</keyword>
<gene>
    <name evidence="3" type="ORF">CAOG_010109</name>
</gene>
<feature type="transmembrane region" description="Helical" evidence="2">
    <location>
        <begin position="20"/>
        <end position="46"/>
    </location>
</feature>
<evidence type="ECO:0000256" key="1">
    <source>
        <dbReference type="SAM" id="MobiDB-lite"/>
    </source>
</evidence>
<organism evidence="3 4">
    <name type="scientific">Capsaspora owczarzaki (strain ATCC 30864)</name>
    <dbReference type="NCBI Taxonomy" id="595528"/>
    <lineage>
        <taxon>Eukaryota</taxon>
        <taxon>Filasterea</taxon>
        <taxon>Capsaspora</taxon>
    </lineage>
</organism>
<dbReference type="AlphaFoldDB" id="A0A0D2WX63"/>
<keyword evidence="2" id="KW-0812">Transmembrane</keyword>
<reference evidence="4" key="1">
    <citation type="submission" date="2011-02" db="EMBL/GenBank/DDBJ databases">
        <title>The Genome Sequence of Capsaspora owczarzaki ATCC 30864.</title>
        <authorList>
            <person name="Russ C."/>
            <person name="Cuomo C."/>
            <person name="Burger G."/>
            <person name="Gray M.W."/>
            <person name="Holland P.W.H."/>
            <person name="King N."/>
            <person name="Lang F.B.F."/>
            <person name="Roger A.J."/>
            <person name="Ruiz-Trillo I."/>
            <person name="Young S.K."/>
            <person name="Zeng Q."/>
            <person name="Gargeya S."/>
            <person name="Alvarado L."/>
            <person name="Berlin A."/>
            <person name="Chapman S.B."/>
            <person name="Chen Z."/>
            <person name="Freedman E."/>
            <person name="Gellesch M."/>
            <person name="Goldberg J."/>
            <person name="Griggs A."/>
            <person name="Gujja S."/>
            <person name="Heilman E."/>
            <person name="Heiman D."/>
            <person name="Howarth C."/>
            <person name="Mehta T."/>
            <person name="Neiman D."/>
            <person name="Pearson M."/>
            <person name="Roberts A."/>
            <person name="Saif S."/>
            <person name="Shea T."/>
            <person name="Shenoy N."/>
            <person name="Sisk P."/>
            <person name="Stolte C."/>
            <person name="Sykes S."/>
            <person name="White J."/>
            <person name="Yandava C."/>
            <person name="Haas B."/>
            <person name="Nusbaum C."/>
            <person name="Birren B."/>
        </authorList>
    </citation>
    <scope>NUCLEOTIDE SEQUENCE</scope>
    <source>
        <strain evidence="4">ATCC 30864</strain>
    </source>
</reference>